<gene>
    <name evidence="1" type="ORF">BPMI_03332c</name>
</gene>
<dbReference type="Proteomes" id="UP000242951">
    <property type="component" value="Unassembled WGS sequence"/>
</dbReference>
<keyword evidence="2" id="KW-1185">Reference proteome</keyword>
<reference evidence="1 2" key="1">
    <citation type="submission" date="2015-06" db="EMBL/GenBank/DDBJ databases">
        <title>Comparative genomics of Burkholderia leaf nodule symbionts.</title>
        <authorList>
            <person name="Carlier A."/>
            <person name="Eberl L."/>
            <person name="Pinto-Carbo M."/>
        </authorList>
    </citation>
    <scope>NUCLEOTIDE SEQUENCE [LARGE SCALE GENOMIC DNA]</scope>
    <source>
        <strain evidence="1 2">UZHbot3</strain>
    </source>
</reference>
<protein>
    <submittedName>
        <fullName evidence="1">MobA</fullName>
    </submittedName>
</protein>
<organism evidence="1 2">
    <name type="scientific">Candidatus Burkholderia pumila</name>
    <dbReference type="NCBI Taxonomy" id="1090375"/>
    <lineage>
        <taxon>Bacteria</taxon>
        <taxon>Pseudomonadati</taxon>
        <taxon>Pseudomonadota</taxon>
        <taxon>Betaproteobacteria</taxon>
        <taxon>Burkholderiales</taxon>
        <taxon>Burkholderiaceae</taxon>
        <taxon>Burkholderia</taxon>
    </lineage>
</organism>
<proteinExistence type="predicted"/>
<evidence type="ECO:0000313" key="1">
    <source>
        <dbReference type="EMBL" id="KMQ81022.1"/>
    </source>
</evidence>
<name>A0ABR5HNR2_9BURK</name>
<sequence>MIKDELNFILSFQKSTSKPIYFRLFAAMMNDHYRFEQVIPIDNDTGLTMKTSEHKSGTDTAKFKMDIHRRIKNGIRQGKIKDRVDLIDWLNTKSFRIVTKARDYLTINYNNKNFRLYGNLYSENSDFKKAANVQFDARSREKNWNGTKSREA</sequence>
<accession>A0ABR5HNR2</accession>
<comment type="caution">
    <text evidence="1">The sequence shown here is derived from an EMBL/GenBank/DDBJ whole genome shotgun (WGS) entry which is preliminary data.</text>
</comment>
<evidence type="ECO:0000313" key="2">
    <source>
        <dbReference type="Proteomes" id="UP000242951"/>
    </source>
</evidence>
<dbReference type="EMBL" id="LELG01000018">
    <property type="protein sequence ID" value="KMQ81022.1"/>
    <property type="molecule type" value="Genomic_DNA"/>
</dbReference>